<keyword evidence="9" id="KW-0046">Antibiotic resistance</keyword>
<evidence type="ECO:0000256" key="1">
    <source>
        <dbReference type="ARBA" id="ARBA00004651"/>
    </source>
</evidence>
<feature type="transmembrane region" description="Helical" evidence="10">
    <location>
        <begin position="393"/>
        <end position="417"/>
    </location>
</feature>
<dbReference type="Pfam" id="PF01554">
    <property type="entry name" value="MatE"/>
    <property type="match status" value="2"/>
</dbReference>
<reference evidence="12" key="1">
    <citation type="journal article" date="2023" name="Int. J. Syst. Evol. Microbiol.">
        <title>Claveliimonas bilis gen. nov., sp. nov., deoxycholic acid-producing bacteria isolated from human faeces, and reclassification of Sellimonas monacensis Zenner et al. 2021 as Claveliimonas monacensis comb. nov.</title>
        <authorList>
            <person name="Hisatomi A."/>
            <person name="Kastawa N.W.E.P.G."/>
            <person name="Song I."/>
            <person name="Ohkuma M."/>
            <person name="Fukiya S."/>
            <person name="Sakamoto M."/>
        </authorList>
    </citation>
    <scope>NUCLEOTIDE SEQUENCE [LARGE SCALE GENOMIC DNA]</scope>
    <source>
        <strain evidence="12">12BBH14</strain>
    </source>
</reference>
<evidence type="ECO:0000313" key="12">
    <source>
        <dbReference type="Proteomes" id="UP001305815"/>
    </source>
</evidence>
<keyword evidence="8 10" id="KW-0472">Membrane</keyword>
<comment type="subcellular location">
    <subcellularLocation>
        <location evidence="1">Cell membrane</location>
        <topology evidence="1">Multi-pass membrane protein</topology>
    </subcellularLocation>
</comment>
<name>A0ABM8I5D8_9FIRM</name>
<feature type="transmembrane region" description="Helical" evidence="10">
    <location>
        <begin position="177"/>
        <end position="198"/>
    </location>
</feature>
<evidence type="ECO:0000256" key="7">
    <source>
        <dbReference type="ARBA" id="ARBA00022989"/>
    </source>
</evidence>
<organism evidence="11 12">
    <name type="scientific">Claveliimonas bilis</name>
    <dbReference type="NCBI Taxonomy" id="3028070"/>
    <lineage>
        <taxon>Bacteria</taxon>
        <taxon>Bacillati</taxon>
        <taxon>Bacillota</taxon>
        <taxon>Clostridia</taxon>
        <taxon>Lachnospirales</taxon>
        <taxon>Lachnospiraceae</taxon>
        <taxon>Claveliimonas</taxon>
    </lineage>
</organism>
<evidence type="ECO:0000256" key="6">
    <source>
        <dbReference type="ARBA" id="ARBA00022692"/>
    </source>
</evidence>
<feature type="transmembrane region" description="Helical" evidence="10">
    <location>
        <begin position="264"/>
        <end position="287"/>
    </location>
</feature>
<keyword evidence="7 10" id="KW-1133">Transmembrane helix</keyword>
<dbReference type="InterPro" id="IPR051327">
    <property type="entry name" value="MATE_MepA_subfamily"/>
</dbReference>
<evidence type="ECO:0000256" key="3">
    <source>
        <dbReference type="ARBA" id="ARBA00022106"/>
    </source>
</evidence>
<dbReference type="Proteomes" id="UP001305815">
    <property type="component" value="Chromosome"/>
</dbReference>
<keyword evidence="5" id="KW-1003">Cell membrane</keyword>
<feature type="transmembrane region" description="Helical" evidence="10">
    <location>
        <begin position="144"/>
        <end position="165"/>
    </location>
</feature>
<evidence type="ECO:0000313" key="11">
    <source>
        <dbReference type="EMBL" id="BDZ78330.1"/>
    </source>
</evidence>
<dbReference type="InterPro" id="IPR002528">
    <property type="entry name" value="MATE_fam"/>
</dbReference>
<keyword evidence="12" id="KW-1185">Reference proteome</keyword>
<feature type="transmembrane region" description="Helical" evidence="10">
    <location>
        <begin position="23"/>
        <end position="44"/>
    </location>
</feature>
<dbReference type="EMBL" id="AP027742">
    <property type="protein sequence ID" value="BDZ78330.1"/>
    <property type="molecule type" value="Genomic_DNA"/>
</dbReference>
<feature type="transmembrane region" description="Helical" evidence="10">
    <location>
        <begin position="324"/>
        <end position="344"/>
    </location>
</feature>
<feature type="transmembrane region" description="Helical" evidence="10">
    <location>
        <begin position="64"/>
        <end position="90"/>
    </location>
</feature>
<dbReference type="RefSeq" id="WP_230105343.1">
    <property type="nucleotide sequence ID" value="NZ_AP024845.1"/>
</dbReference>
<feature type="transmembrane region" description="Helical" evidence="10">
    <location>
        <begin position="423"/>
        <end position="442"/>
    </location>
</feature>
<dbReference type="PANTHER" id="PTHR43823">
    <property type="entry name" value="SPORULATION PROTEIN YKVU"/>
    <property type="match status" value="1"/>
</dbReference>
<evidence type="ECO:0000256" key="9">
    <source>
        <dbReference type="ARBA" id="ARBA00023251"/>
    </source>
</evidence>
<dbReference type="InterPro" id="IPR045070">
    <property type="entry name" value="MATE_MepA-like"/>
</dbReference>
<feature type="transmembrane region" description="Helical" evidence="10">
    <location>
        <begin position="364"/>
        <end position="386"/>
    </location>
</feature>
<sequence length="454" mass="49405">MSNTTTLYKEQNRIFQEMAPLKLFLRCALPNMISMAVVSLYTIADGVFVGHYIGAEALAAINLVMPLIMMSFALSDMVAVGSSVQIAIWLGKGDEKMAGSIFSSSCLLILLSAVVMGAAAYAFAWPLVRFLGASGEVAVLAVRYMRVYAAFSIFIMHFFAVDNYLRICGKVHYSMAMNVGMSLANIFLDWIFIGIMGWGIEAAALASCLSLMAGNLICFYPFFRGKLLLRFTKKLIPLKMTGNIIANGSSEFFNNISGSVCMMIFNAALLSFGGYLAVAAFSIIMYVDSVVKALMFGMADSLQPAISYNFGAGNPSRVRAIERIGQAAAFLLSLAVFLLMQTLGETLISLFSSENADLMAMSIHGMRIFAFSYLFSWCSILSGSFFTALNRPVFSLITASCNTFIFPVVFLLLLSGLLELDGIWLSSPAASATAFLLALIFLKNTYDRLNVRSS</sequence>
<evidence type="ECO:0000256" key="8">
    <source>
        <dbReference type="ARBA" id="ARBA00023136"/>
    </source>
</evidence>
<accession>A0ABM8I5D8</accession>
<evidence type="ECO:0000256" key="5">
    <source>
        <dbReference type="ARBA" id="ARBA00022475"/>
    </source>
</evidence>
<comment type="similarity">
    <text evidence="2">Belongs to the multi antimicrobial extrusion (MATE) (TC 2.A.66.1) family. MepA subfamily.</text>
</comment>
<evidence type="ECO:0000256" key="10">
    <source>
        <dbReference type="SAM" id="Phobius"/>
    </source>
</evidence>
<dbReference type="PANTHER" id="PTHR43823:SF3">
    <property type="entry name" value="MULTIDRUG EXPORT PROTEIN MEPA"/>
    <property type="match status" value="1"/>
</dbReference>
<gene>
    <name evidence="11" type="ORF">Lac1_25130</name>
</gene>
<feature type="transmembrane region" description="Helical" evidence="10">
    <location>
        <begin position="102"/>
        <end position="124"/>
    </location>
</feature>
<evidence type="ECO:0000256" key="4">
    <source>
        <dbReference type="ARBA" id="ARBA00022448"/>
    </source>
</evidence>
<dbReference type="CDD" id="cd13143">
    <property type="entry name" value="MATE_MepA_like"/>
    <property type="match status" value="1"/>
</dbReference>
<dbReference type="PIRSF" id="PIRSF006603">
    <property type="entry name" value="DinF"/>
    <property type="match status" value="1"/>
</dbReference>
<protein>
    <recommendedName>
        <fullName evidence="3">Multidrug export protein MepA</fullName>
    </recommendedName>
</protein>
<keyword evidence="6 10" id="KW-0812">Transmembrane</keyword>
<dbReference type="InterPro" id="IPR048279">
    <property type="entry name" value="MdtK-like"/>
</dbReference>
<proteinExistence type="inferred from homology"/>
<evidence type="ECO:0000256" key="2">
    <source>
        <dbReference type="ARBA" id="ARBA00008417"/>
    </source>
</evidence>
<keyword evidence="4" id="KW-0813">Transport</keyword>